<proteinExistence type="predicted"/>
<gene>
    <name evidence="2" type="ORF">PFISCL1PPCAC_2839</name>
</gene>
<keyword evidence="1" id="KW-0812">Transmembrane</keyword>
<feature type="transmembrane region" description="Helical" evidence="1">
    <location>
        <begin position="93"/>
        <end position="119"/>
    </location>
</feature>
<feature type="non-terminal residue" evidence="2">
    <location>
        <position position="122"/>
    </location>
</feature>
<reference evidence="2" key="1">
    <citation type="submission" date="2023-10" db="EMBL/GenBank/DDBJ databases">
        <title>Genome assembly of Pristionchus species.</title>
        <authorList>
            <person name="Yoshida K."/>
            <person name="Sommer R.J."/>
        </authorList>
    </citation>
    <scope>NUCLEOTIDE SEQUENCE</scope>
    <source>
        <strain evidence="2">RS5133</strain>
    </source>
</reference>
<sequence>LLFMRPFDCDGIGLSDEQSARVIFIYFPLSIDVAASAVTGSGMRTYGINLETPSYLVTLYNASHLIAGYLPPRVETFSTSFDSVCSETLNSRLLANLILVVIFISSFVAFFVIICIVALNLQ</sequence>
<evidence type="ECO:0000313" key="2">
    <source>
        <dbReference type="EMBL" id="GMT11542.1"/>
    </source>
</evidence>
<dbReference type="Proteomes" id="UP001432322">
    <property type="component" value="Unassembled WGS sequence"/>
</dbReference>
<feature type="non-terminal residue" evidence="2">
    <location>
        <position position="1"/>
    </location>
</feature>
<keyword evidence="1" id="KW-1133">Transmembrane helix</keyword>
<name>A0AAV5UW99_9BILA</name>
<comment type="caution">
    <text evidence="2">The sequence shown here is derived from an EMBL/GenBank/DDBJ whole genome shotgun (WGS) entry which is preliminary data.</text>
</comment>
<evidence type="ECO:0000313" key="3">
    <source>
        <dbReference type="Proteomes" id="UP001432322"/>
    </source>
</evidence>
<organism evidence="2 3">
    <name type="scientific">Pristionchus fissidentatus</name>
    <dbReference type="NCBI Taxonomy" id="1538716"/>
    <lineage>
        <taxon>Eukaryota</taxon>
        <taxon>Metazoa</taxon>
        <taxon>Ecdysozoa</taxon>
        <taxon>Nematoda</taxon>
        <taxon>Chromadorea</taxon>
        <taxon>Rhabditida</taxon>
        <taxon>Rhabditina</taxon>
        <taxon>Diplogasteromorpha</taxon>
        <taxon>Diplogasteroidea</taxon>
        <taxon>Neodiplogasteridae</taxon>
        <taxon>Pristionchus</taxon>
    </lineage>
</organism>
<dbReference type="EMBL" id="BTSY01000001">
    <property type="protein sequence ID" value="GMT11542.1"/>
    <property type="molecule type" value="Genomic_DNA"/>
</dbReference>
<keyword evidence="3" id="KW-1185">Reference proteome</keyword>
<evidence type="ECO:0000256" key="1">
    <source>
        <dbReference type="SAM" id="Phobius"/>
    </source>
</evidence>
<protein>
    <submittedName>
        <fullName evidence="2">Uncharacterized protein</fullName>
    </submittedName>
</protein>
<keyword evidence="1" id="KW-0472">Membrane</keyword>
<accession>A0AAV5UW99</accession>
<dbReference type="AlphaFoldDB" id="A0AAV5UW99"/>